<accession>A0AAD2F285</accession>
<evidence type="ECO:0000313" key="6">
    <source>
        <dbReference type="EMBL" id="CAJ0806515.1"/>
    </source>
</evidence>
<dbReference type="PANTHER" id="PTHR38097:SF2">
    <property type="entry name" value="DNA-BINDING PROTEIN STPA"/>
    <property type="match status" value="1"/>
</dbReference>
<dbReference type="SMART" id="SM00528">
    <property type="entry name" value="HNS"/>
    <property type="match status" value="1"/>
</dbReference>
<comment type="caution">
    <text evidence="6">The sequence shown here is derived from an EMBL/GenBank/DDBJ whole genome shotgun (WGS) entry which is preliminary data.</text>
</comment>
<dbReference type="InterPro" id="IPR027444">
    <property type="entry name" value="H-NS_C_dom"/>
</dbReference>
<keyword evidence="3" id="KW-0963">Cytoplasm</keyword>
<evidence type="ECO:0000256" key="2">
    <source>
        <dbReference type="ARBA" id="ARBA00010610"/>
    </source>
</evidence>
<dbReference type="Gene3D" id="4.10.430.10">
    <property type="entry name" value="Histone-like protein H-NS, C-terminal domain"/>
    <property type="match status" value="1"/>
</dbReference>
<dbReference type="GO" id="GO:0009295">
    <property type="term" value="C:nucleoid"/>
    <property type="evidence" value="ECO:0007669"/>
    <property type="project" value="UniProtKB-SubCell"/>
</dbReference>
<dbReference type="InterPro" id="IPR037150">
    <property type="entry name" value="H-NS_C_dom_sf"/>
</dbReference>
<dbReference type="GO" id="GO:0003677">
    <property type="term" value="F:DNA binding"/>
    <property type="evidence" value="ECO:0007669"/>
    <property type="project" value="UniProtKB-KW"/>
</dbReference>
<organism evidence="6 7">
    <name type="scientific">Ralstonia thomasii</name>
    <dbReference type="NCBI Taxonomy" id="3058596"/>
    <lineage>
        <taxon>Bacteria</taxon>
        <taxon>Pseudomonadati</taxon>
        <taxon>Pseudomonadota</taxon>
        <taxon>Betaproteobacteria</taxon>
        <taxon>Burkholderiales</taxon>
        <taxon>Burkholderiaceae</taxon>
        <taxon>Ralstonia</taxon>
    </lineage>
</organism>
<evidence type="ECO:0000256" key="1">
    <source>
        <dbReference type="ARBA" id="ARBA00004453"/>
    </source>
</evidence>
<comment type="subcellular location">
    <subcellularLocation>
        <location evidence="1">Cytoplasm</location>
        <location evidence="1">Nucleoid</location>
    </subcellularLocation>
</comment>
<evidence type="ECO:0000256" key="4">
    <source>
        <dbReference type="ARBA" id="ARBA00023125"/>
    </source>
</evidence>
<dbReference type="PANTHER" id="PTHR38097">
    <property type="match status" value="1"/>
</dbReference>
<proteinExistence type="inferred from homology"/>
<reference evidence="6" key="1">
    <citation type="submission" date="2023-07" db="EMBL/GenBank/DDBJ databases">
        <authorList>
            <person name="Peeters C."/>
        </authorList>
    </citation>
    <scope>NUCLEOTIDE SEQUENCE</scope>
    <source>
        <strain evidence="6">R-77560</strain>
    </source>
</reference>
<protein>
    <recommendedName>
        <fullName evidence="5">DNA-binding protein H-NS-like C-terminal domain-containing protein</fullName>
    </recommendedName>
</protein>
<dbReference type="EMBL" id="CATZAZ010000015">
    <property type="protein sequence ID" value="CAJ0806515.1"/>
    <property type="molecule type" value="Genomic_DNA"/>
</dbReference>
<evidence type="ECO:0000259" key="5">
    <source>
        <dbReference type="SMART" id="SM00528"/>
    </source>
</evidence>
<evidence type="ECO:0000256" key="3">
    <source>
        <dbReference type="ARBA" id="ARBA00022490"/>
    </source>
</evidence>
<feature type="domain" description="DNA-binding protein H-NS-like C-terminal" evidence="5">
    <location>
        <begin position="54"/>
        <end position="97"/>
    </location>
</feature>
<dbReference type="AlphaFoldDB" id="A0AAD2F285"/>
<dbReference type="Pfam" id="PF00816">
    <property type="entry name" value="Histone_HNS"/>
    <property type="match status" value="1"/>
</dbReference>
<comment type="similarity">
    <text evidence="2">Belongs to the histone-like protein H-NS family.</text>
</comment>
<sequence>MSTYAELMQQINDLKVQAEQLRIRERDQFIAEVRERIHAYEITPADLFGKPKGVKVVGTVAVKYRDTNGNVWSGRGRQPFWLVKALAGGKKREDFLVS</sequence>
<name>A0AAD2F285_9RALS</name>
<dbReference type="Proteomes" id="UP001189756">
    <property type="component" value="Unassembled WGS sequence"/>
</dbReference>
<keyword evidence="4" id="KW-0238">DNA-binding</keyword>
<evidence type="ECO:0000313" key="7">
    <source>
        <dbReference type="Proteomes" id="UP001189756"/>
    </source>
</evidence>
<gene>
    <name evidence="6" type="ORF">R77560_04434</name>
</gene>
<dbReference type="SUPFAM" id="SSF81273">
    <property type="entry name" value="H-NS histone-like proteins"/>
    <property type="match status" value="1"/>
</dbReference>